<proteinExistence type="predicted"/>
<sequence length="146" mass="16852">MDQDELKMYLKPKDELRMYPEPKDPFVLHLQADHRSSMVWEVGGGDNQRSRHRDPNNIKFPHLHSRMVPILQALRFDGHVRGVKPGKEGLVGGRVKCTWLNKIFPSLPDNASDLKLQRYTQSYLLQLIGGVLFTDHSDGQVHGMYY</sequence>
<comment type="caution">
    <text evidence="1">The sequence shown here is derived from an EMBL/GenBank/DDBJ whole genome shotgun (WGS) entry which is preliminary data.</text>
</comment>
<gene>
    <name evidence="1" type="ORF">POM88_044989</name>
</gene>
<keyword evidence="2" id="KW-1185">Reference proteome</keyword>
<dbReference type="Proteomes" id="UP001237642">
    <property type="component" value="Unassembled WGS sequence"/>
</dbReference>
<name>A0AAD8H3U2_9APIA</name>
<accession>A0AAD8H3U2</accession>
<reference evidence="1" key="1">
    <citation type="submission" date="2023-02" db="EMBL/GenBank/DDBJ databases">
        <title>Genome of toxic invasive species Heracleum sosnowskyi carries increased number of genes despite the absence of recent whole-genome duplications.</title>
        <authorList>
            <person name="Schelkunov M."/>
            <person name="Shtratnikova V."/>
            <person name="Makarenko M."/>
            <person name="Klepikova A."/>
            <person name="Omelchenko D."/>
            <person name="Novikova G."/>
            <person name="Obukhova E."/>
            <person name="Bogdanov V."/>
            <person name="Penin A."/>
            <person name="Logacheva M."/>
        </authorList>
    </citation>
    <scope>NUCLEOTIDE SEQUENCE</scope>
    <source>
        <strain evidence="1">Hsosn_3</strain>
        <tissue evidence="1">Leaf</tissue>
    </source>
</reference>
<organism evidence="1 2">
    <name type="scientific">Heracleum sosnowskyi</name>
    <dbReference type="NCBI Taxonomy" id="360622"/>
    <lineage>
        <taxon>Eukaryota</taxon>
        <taxon>Viridiplantae</taxon>
        <taxon>Streptophyta</taxon>
        <taxon>Embryophyta</taxon>
        <taxon>Tracheophyta</taxon>
        <taxon>Spermatophyta</taxon>
        <taxon>Magnoliopsida</taxon>
        <taxon>eudicotyledons</taxon>
        <taxon>Gunneridae</taxon>
        <taxon>Pentapetalae</taxon>
        <taxon>asterids</taxon>
        <taxon>campanulids</taxon>
        <taxon>Apiales</taxon>
        <taxon>Apiaceae</taxon>
        <taxon>Apioideae</taxon>
        <taxon>apioid superclade</taxon>
        <taxon>Tordylieae</taxon>
        <taxon>Tordyliinae</taxon>
        <taxon>Heracleum</taxon>
    </lineage>
</organism>
<evidence type="ECO:0000313" key="1">
    <source>
        <dbReference type="EMBL" id="KAK1360515.1"/>
    </source>
</evidence>
<dbReference type="EMBL" id="JAUIZM010000010">
    <property type="protein sequence ID" value="KAK1360515.1"/>
    <property type="molecule type" value="Genomic_DNA"/>
</dbReference>
<evidence type="ECO:0000313" key="2">
    <source>
        <dbReference type="Proteomes" id="UP001237642"/>
    </source>
</evidence>
<reference evidence="1" key="2">
    <citation type="submission" date="2023-05" db="EMBL/GenBank/DDBJ databases">
        <authorList>
            <person name="Schelkunov M.I."/>
        </authorList>
    </citation>
    <scope>NUCLEOTIDE SEQUENCE</scope>
    <source>
        <strain evidence="1">Hsosn_3</strain>
        <tissue evidence="1">Leaf</tissue>
    </source>
</reference>
<protein>
    <submittedName>
        <fullName evidence="1">Uncharacterized protein</fullName>
    </submittedName>
</protein>
<dbReference type="AlphaFoldDB" id="A0AAD8H3U2"/>